<organism evidence="2">
    <name type="scientific">Haptolina ericina</name>
    <dbReference type="NCBI Taxonomy" id="156174"/>
    <lineage>
        <taxon>Eukaryota</taxon>
        <taxon>Haptista</taxon>
        <taxon>Haptophyta</taxon>
        <taxon>Prymnesiophyceae</taxon>
        <taxon>Prymnesiales</taxon>
        <taxon>Prymnesiaceae</taxon>
        <taxon>Haptolina</taxon>
    </lineage>
</organism>
<dbReference type="InterPro" id="IPR051532">
    <property type="entry name" value="Ester_Hydrolysis_Enzymes"/>
</dbReference>
<protein>
    <recommendedName>
        <fullName evidence="1">SGNH hydrolase-type esterase domain-containing protein</fullName>
    </recommendedName>
</protein>
<proteinExistence type="predicted"/>
<dbReference type="AlphaFoldDB" id="A0A7S3B4D4"/>
<dbReference type="InterPro" id="IPR036514">
    <property type="entry name" value="SGNH_hydro_sf"/>
</dbReference>
<dbReference type="EMBL" id="HBHX01045451">
    <property type="protein sequence ID" value="CAE0124656.1"/>
    <property type="molecule type" value="Transcribed_RNA"/>
</dbReference>
<gene>
    <name evidence="2" type="ORF">HERI1096_LOCUS25168</name>
</gene>
<feature type="domain" description="SGNH hydrolase-type esterase" evidence="1">
    <location>
        <begin position="16"/>
        <end position="245"/>
    </location>
</feature>
<dbReference type="InterPro" id="IPR013830">
    <property type="entry name" value="SGNH_hydro"/>
</dbReference>
<evidence type="ECO:0000259" key="1">
    <source>
        <dbReference type="Pfam" id="PF13472"/>
    </source>
</evidence>
<accession>A0A7S3B4D4</accession>
<dbReference type="Pfam" id="PF13472">
    <property type="entry name" value="Lipase_GDSL_2"/>
    <property type="match status" value="1"/>
</dbReference>
<dbReference type="SUPFAM" id="SSF52266">
    <property type="entry name" value="SGNH hydrolase"/>
    <property type="match status" value="1"/>
</dbReference>
<dbReference type="PANTHER" id="PTHR30383">
    <property type="entry name" value="THIOESTERASE 1/PROTEASE 1/LYSOPHOSPHOLIPASE L1"/>
    <property type="match status" value="1"/>
</dbReference>
<dbReference type="GO" id="GO:0004622">
    <property type="term" value="F:phosphatidylcholine lysophospholipase activity"/>
    <property type="evidence" value="ECO:0007669"/>
    <property type="project" value="TreeGrafter"/>
</dbReference>
<name>A0A7S3B4D4_9EUKA</name>
<dbReference type="PANTHER" id="PTHR30383:SF5">
    <property type="entry name" value="SGNH HYDROLASE-TYPE ESTERASE DOMAIN-CONTAINING PROTEIN"/>
    <property type="match status" value="1"/>
</dbReference>
<evidence type="ECO:0000313" key="2">
    <source>
        <dbReference type="EMBL" id="CAE0124656.1"/>
    </source>
</evidence>
<dbReference type="Gene3D" id="3.40.50.1110">
    <property type="entry name" value="SGNH hydrolase"/>
    <property type="match status" value="1"/>
</dbReference>
<sequence>MCAQKQAPATAIKIGCVGDSITAGVHSSGGIHPYPQQLQMLLDMDHGTGNYSVTNLGACGSTMLKKGDSPFWKRPQYGALVGAKWDIVTIMLGTNDAKDPGSHGPDNWLHDCGGSSHTSVSNCSFASDYHDMIELVKTLGPQPGVPPKIYVMIPPPLMALDSYGMNRTVINSVYPKLVPLIKYANPAVTGMIDLYTAMGGELQWNTDQSWPDVCKIETTATWPACGWYCDAQSCDQCHPNDSGYAHIANVIKSGLGL</sequence>
<reference evidence="2" key="1">
    <citation type="submission" date="2021-01" db="EMBL/GenBank/DDBJ databases">
        <authorList>
            <person name="Corre E."/>
            <person name="Pelletier E."/>
            <person name="Niang G."/>
            <person name="Scheremetjew M."/>
            <person name="Finn R."/>
            <person name="Kale V."/>
            <person name="Holt S."/>
            <person name="Cochrane G."/>
            <person name="Meng A."/>
            <person name="Brown T."/>
            <person name="Cohen L."/>
        </authorList>
    </citation>
    <scope>NUCLEOTIDE SEQUENCE</scope>
    <source>
        <strain evidence="2">CCMP281</strain>
    </source>
</reference>